<dbReference type="SUPFAM" id="SSF47699">
    <property type="entry name" value="Bifunctional inhibitor/lipid-transfer protein/seed storage 2S albumin"/>
    <property type="match status" value="1"/>
</dbReference>
<dbReference type="PANTHER" id="PTHR31207">
    <property type="entry name" value="ECA1 GAMETOGENESIS FAMILY PROTEIN (DUF784)-RELATED-RELATED"/>
    <property type="match status" value="1"/>
</dbReference>
<dbReference type="PANTHER" id="PTHR31207:SF23">
    <property type="entry name" value="DOWNREGULATED IN DIF1 18-RELATED"/>
    <property type="match status" value="1"/>
</dbReference>
<organism evidence="4 5">
    <name type="scientific">Rhodamnia argentea</name>
    <dbReference type="NCBI Taxonomy" id="178133"/>
    <lineage>
        <taxon>Eukaryota</taxon>
        <taxon>Viridiplantae</taxon>
        <taxon>Streptophyta</taxon>
        <taxon>Embryophyta</taxon>
        <taxon>Tracheophyta</taxon>
        <taxon>Spermatophyta</taxon>
        <taxon>Magnoliopsida</taxon>
        <taxon>eudicotyledons</taxon>
        <taxon>Gunneridae</taxon>
        <taxon>Pentapetalae</taxon>
        <taxon>rosids</taxon>
        <taxon>malvids</taxon>
        <taxon>Myrtales</taxon>
        <taxon>Myrtaceae</taxon>
        <taxon>Myrtoideae</taxon>
        <taxon>Myrteae</taxon>
        <taxon>Australasian group</taxon>
        <taxon>Rhodamnia</taxon>
    </lineage>
</organism>
<keyword evidence="4" id="KW-1185">Reference proteome</keyword>
<dbReference type="Pfam" id="PF05617">
    <property type="entry name" value="Prolamin_like"/>
    <property type="match status" value="1"/>
</dbReference>
<evidence type="ECO:0000313" key="4">
    <source>
        <dbReference type="Proteomes" id="UP000827889"/>
    </source>
</evidence>
<gene>
    <name evidence="5" type="primary">LOC115744583</name>
</gene>
<keyword evidence="1 2" id="KW-0732">Signal</keyword>
<name>A0A8B8PMT6_9MYRT</name>
<feature type="chain" id="PRO_5034891018" evidence="2">
    <location>
        <begin position="22"/>
        <end position="141"/>
    </location>
</feature>
<reference evidence="5" key="1">
    <citation type="submission" date="2025-08" db="UniProtKB">
        <authorList>
            <consortium name="RefSeq"/>
        </authorList>
    </citation>
    <scope>IDENTIFICATION</scope>
    <source>
        <tissue evidence="5">Leaf</tissue>
    </source>
</reference>
<sequence>MARSGNFSFLAFLLIAGRVAAVLSVAQADYKAVPVPEPEAAEAESYLARCAAKLTEKCGEVIFGNIFLEQNQLTPECCEKLVLMGRECHDAMASFIMSLPAFSKNATVTVPRSKLAWHKCVLLAEEALSPASEGPGFAGFD</sequence>
<feature type="signal peptide" evidence="2">
    <location>
        <begin position="1"/>
        <end position="21"/>
    </location>
</feature>
<dbReference type="KEGG" id="rarg:115744583"/>
<proteinExistence type="predicted"/>
<dbReference type="Proteomes" id="UP000827889">
    <property type="component" value="Chromosome 4"/>
</dbReference>
<feature type="domain" description="Prolamin-like" evidence="3">
    <location>
        <begin position="50"/>
        <end position="121"/>
    </location>
</feature>
<evidence type="ECO:0000256" key="2">
    <source>
        <dbReference type="SAM" id="SignalP"/>
    </source>
</evidence>
<evidence type="ECO:0000313" key="5">
    <source>
        <dbReference type="RefSeq" id="XP_030535687.1"/>
    </source>
</evidence>
<evidence type="ECO:0000256" key="1">
    <source>
        <dbReference type="ARBA" id="ARBA00022729"/>
    </source>
</evidence>
<dbReference type="InterPro" id="IPR036312">
    <property type="entry name" value="Bifun_inhib/LTP/seed_sf"/>
</dbReference>
<dbReference type="GeneID" id="115744583"/>
<dbReference type="AlphaFoldDB" id="A0A8B8PMT6"/>
<dbReference type="InterPro" id="IPR008502">
    <property type="entry name" value="Prolamin-like"/>
</dbReference>
<dbReference type="RefSeq" id="XP_030535687.1">
    <property type="nucleotide sequence ID" value="XM_030679827.2"/>
</dbReference>
<accession>A0A8B8PMT6</accession>
<protein>
    <submittedName>
        <fullName evidence="5">Protein DOWN-REGULATED IN DIF1 11-like</fullName>
    </submittedName>
</protein>
<dbReference type="InterPro" id="IPR040220">
    <property type="entry name" value="DD11"/>
</dbReference>
<evidence type="ECO:0000259" key="3">
    <source>
        <dbReference type="Pfam" id="PF05617"/>
    </source>
</evidence>
<dbReference type="OrthoDB" id="1603029at2759"/>